<feature type="transmembrane region" description="Helical" evidence="1">
    <location>
        <begin position="20"/>
        <end position="40"/>
    </location>
</feature>
<dbReference type="Proteomes" id="UP000239939">
    <property type="component" value="Unassembled WGS sequence"/>
</dbReference>
<organism evidence="2 3">
    <name type="scientific">Xanthomonas populi</name>
    <dbReference type="NCBI Taxonomy" id="53414"/>
    <lineage>
        <taxon>Bacteria</taxon>
        <taxon>Pseudomonadati</taxon>
        <taxon>Pseudomonadota</taxon>
        <taxon>Gammaproteobacteria</taxon>
        <taxon>Lysobacterales</taxon>
        <taxon>Lysobacteraceae</taxon>
        <taxon>Xanthomonas</taxon>
    </lineage>
</organism>
<evidence type="ECO:0000313" key="3">
    <source>
        <dbReference type="Proteomes" id="UP000239939"/>
    </source>
</evidence>
<gene>
    <name evidence="2" type="ORF">XpopCFBP1817_17025</name>
</gene>
<protein>
    <submittedName>
        <fullName evidence="2">Uncharacterized protein</fullName>
    </submittedName>
</protein>
<keyword evidence="1" id="KW-1133">Transmembrane helix</keyword>
<evidence type="ECO:0000256" key="1">
    <source>
        <dbReference type="SAM" id="Phobius"/>
    </source>
</evidence>
<proteinExistence type="predicted"/>
<keyword evidence="3" id="KW-1185">Reference proteome</keyword>
<keyword evidence="1" id="KW-0812">Transmembrane</keyword>
<dbReference type="AlphaFoldDB" id="A0A2S7EH57"/>
<reference evidence="3" key="1">
    <citation type="submission" date="2016-08" db="EMBL/GenBank/DDBJ databases">
        <authorList>
            <person name="Merda D."/>
            <person name="Briand M."/>
            <person name="Taghouti G."/>
            <person name="Carrere S."/>
            <person name="Gouzy J."/>
            <person name="Portier P."/>
            <person name="Jacques M.-A."/>
            <person name="Fischer-Le Saux M."/>
        </authorList>
    </citation>
    <scope>NUCLEOTIDE SEQUENCE [LARGE SCALE GENOMIC DNA]</scope>
    <source>
        <strain evidence="3">CFBP1817</strain>
    </source>
</reference>
<accession>A0A2S7EH57</accession>
<name>A0A2S7EH57_9XANT</name>
<evidence type="ECO:0000313" key="2">
    <source>
        <dbReference type="EMBL" id="PPU89547.1"/>
    </source>
</evidence>
<sequence>MGLPSMQSGILEMIRGAERIASCAVIGGWILLILVAMQIVTGSCPPYRCFGGHLWLTARCTACLCQ</sequence>
<comment type="caution">
    <text evidence="2">The sequence shown here is derived from an EMBL/GenBank/DDBJ whole genome shotgun (WGS) entry which is preliminary data.</text>
</comment>
<keyword evidence="1" id="KW-0472">Membrane</keyword>
<dbReference type="EMBL" id="MDEJ01000138">
    <property type="protein sequence ID" value="PPU89547.1"/>
    <property type="molecule type" value="Genomic_DNA"/>
</dbReference>